<dbReference type="GO" id="GO:0015813">
    <property type="term" value="P:L-glutamate transmembrane transport"/>
    <property type="evidence" value="ECO:0007669"/>
    <property type="project" value="UniProtKB-UniRule"/>
</dbReference>
<proteinExistence type="inferred from homology"/>
<reference evidence="3 4" key="1">
    <citation type="submission" date="2019-07" db="EMBL/GenBank/DDBJ databases">
        <title>Qingshengfaniella alkalisoli gen. nov., sp. nov., isolated from saline soil.</title>
        <authorList>
            <person name="Xu L."/>
            <person name="Huang X.-X."/>
            <person name="Sun J.-Q."/>
        </authorList>
    </citation>
    <scope>NUCLEOTIDE SEQUENCE [LARGE SCALE GENOMIC DNA]</scope>
    <source>
        <strain evidence="3 4">DSM 27279</strain>
    </source>
</reference>
<dbReference type="PANTHER" id="PTHR36178:SF1">
    <property type="entry name" value="SODIUM_GLUTAMATE SYMPORTER"/>
    <property type="match status" value="1"/>
</dbReference>
<feature type="transmembrane region" description="Helical" evidence="1">
    <location>
        <begin position="161"/>
        <end position="180"/>
    </location>
</feature>
<evidence type="ECO:0000313" key="3">
    <source>
        <dbReference type="EMBL" id="TSH93411.1"/>
    </source>
</evidence>
<feature type="transmembrane region" description="Helical" evidence="1">
    <location>
        <begin position="96"/>
        <end position="120"/>
    </location>
</feature>
<feature type="transmembrane region" description="Helical" evidence="1">
    <location>
        <begin position="307"/>
        <end position="328"/>
    </location>
</feature>
<keyword evidence="1" id="KW-1003">Cell membrane</keyword>
<feature type="transmembrane region" description="Helical" evidence="1">
    <location>
        <begin position="279"/>
        <end position="301"/>
    </location>
</feature>
<dbReference type="Proteomes" id="UP000318405">
    <property type="component" value="Unassembled WGS sequence"/>
</dbReference>
<evidence type="ECO:0000256" key="2">
    <source>
        <dbReference type="NCBIfam" id="TIGR00210"/>
    </source>
</evidence>
<dbReference type="GO" id="GO:0005886">
    <property type="term" value="C:plasma membrane"/>
    <property type="evidence" value="ECO:0007669"/>
    <property type="project" value="UniProtKB-SubCell"/>
</dbReference>
<keyword evidence="1" id="KW-0406">Ion transport</keyword>
<dbReference type="OrthoDB" id="4921038at2"/>
<comment type="function">
    <text evidence="1">Catalyzes the sodium-dependent transport of glutamate.</text>
</comment>
<organism evidence="3 4">
    <name type="scientific">Verticiella sediminum</name>
    <dbReference type="NCBI Taxonomy" id="1247510"/>
    <lineage>
        <taxon>Bacteria</taxon>
        <taxon>Pseudomonadati</taxon>
        <taxon>Pseudomonadota</taxon>
        <taxon>Betaproteobacteria</taxon>
        <taxon>Burkholderiales</taxon>
        <taxon>Alcaligenaceae</taxon>
        <taxon>Verticiella</taxon>
    </lineage>
</organism>
<evidence type="ECO:0000256" key="1">
    <source>
        <dbReference type="HAMAP-Rule" id="MF_02062"/>
    </source>
</evidence>
<feature type="transmembrane region" description="Helical" evidence="1">
    <location>
        <begin position="6"/>
        <end position="28"/>
    </location>
</feature>
<feature type="transmembrane region" description="Helical" evidence="1">
    <location>
        <begin position="340"/>
        <end position="362"/>
    </location>
</feature>
<dbReference type="AlphaFoldDB" id="A0A556AKK0"/>
<dbReference type="NCBIfam" id="TIGR00210">
    <property type="entry name" value="gltS"/>
    <property type="match status" value="1"/>
</dbReference>
<keyword evidence="1" id="KW-0472">Membrane</keyword>
<dbReference type="RefSeq" id="WP_143948929.1">
    <property type="nucleotide sequence ID" value="NZ_BAABMB010000006.1"/>
</dbReference>
<feature type="transmembrane region" description="Helical" evidence="1">
    <location>
        <begin position="40"/>
        <end position="57"/>
    </location>
</feature>
<feature type="transmembrane region" description="Helical" evidence="1">
    <location>
        <begin position="374"/>
        <end position="395"/>
    </location>
</feature>
<dbReference type="Pfam" id="PF03616">
    <property type="entry name" value="Glt_symporter"/>
    <property type="match status" value="1"/>
</dbReference>
<keyword evidence="1" id="KW-0029">Amino-acid transport</keyword>
<dbReference type="EMBL" id="VLTJ01000028">
    <property type="protein sequence ID" value="TSH93411.1"/>
    <property type="molecule type" value="Genomic_DNA"/>
</dbReference>
<keyword evidence="4" id="KW-1185">Reference proteome</keyword>
<evidence type="ECO:0000313" key="4">
    <source>
        <dbReference type="Proteomes" id="UP000318405"/>
    </source>
</evidence>
<keyword evidence="1" id="KW-1133">Transmembrane helix</keyword>
<dbReference type="HAMAP" id="MF_02062">
    <property type="entry name" value="GltS"/>
    <property type="match status" value="1"/>
</dbReference>
<dbReference type="GO" id="GO:0015501">
    <property type="term" value="F:glutamate:sodium symporter activity"/>
    <property type="evidence" value="ECO:0007669"/>
    <property type="project" value="UniProtKB-UniRule"/>
</dbReference>
<comment type="similarity">
    <text evidence="1">Belongs to the glutamate:Na(+) symporter (ESS) (TC 2.A.27) family.</text>
</comment>
<dbReference type="PANTHER" id="PTHR36178">
    <property type="entry name" value="SLR0625 PROTEIN"/>
    <property type="match status" value="1"/>
</dbReference>
<feature type="transmembrane region" description="Helical" evidence="1">
    <location>
        <begin position="221"/>
        <end position="241"/>
    </location>
</feature>
<name>A0A556AKK0_9BURK</name>
<protein>
    <recommendedName>
        <fullName evidence="1 2">Sodium/glutamate symporter</fullName>
    </recommendedName>
</protein>
<keyword evidence="1" id="KW-0813">Transport</keyword>
<comment type="caution">
    <text evidence="3">The sequence shown here is derived from an EMBL/GenBank/DDBJ whole genome shotgun (WGS) entry which is preliminary data.</text>
</comment>
<feature type="transmembrane region" description="Helical" evidence="1">
    <location>
        <begin position="247"/>
        <end position="267"/>
    </location>
</feature>
<feature type="transmembrane region" description="Helical" evidence="1">
    <location>
        <begin position="69"/>
        <end position="89"/>
    </location>
</feature>
<accession>A0A556AKK0</accession>
<dbReference type="InterPro" id="IPR004445">
    <property type="entry name" value="GltS"/>
</dbReference>
<keyword evidence="1" id="KW-0812">Transmembrane</keyword>
<keyword evidence="1" id="KW-0997">Cell inner membrane</keyword>
<keyword evidence="1" id="KW-0915">Sodium</keyword>
<keyword evidence="1" id="KW-0769">Symport</keyword>
<gene>
    <name evidence="1 3" type="primary">gltS</name>
    <name evidence="3" type="ORF">FOZ76_14230</name>
</gene>
<comment type="subcellular location">
    <subcellularLocation>
        <location evidence="1">Cell inner membrane</location>
        <topology evidence="1">Multi-pass membrane protein</topology>
    </subcellularLocation>
</comment>
<sequence length="406" mass="42109">MQFDLDVMTTLVAAIVVLLVGRALIARVGFLQRYSIPEPVVGGLVAAGLVTALRFGADVQVSFDLALQAPLMLAFFATVGLGADVRTLLKGGRKLLLFWALLAGMLVLQNAAGLAAAWAMDLHPLVGLLTGSITLMGGHGTGAAYAGTFVDVDNLQGAMELAMACATFGLVLGGLLGGPVTQRLIRRHGLTGSAGAGATGQAHAGPGPAPASEVSRLSPQAFIEALLLVAFCVVVGSWLSVAMQNDVITLPAFVWTLFTGVLVRNGLTLSGLRQVDDDTVSLIGGVSLSLFLSMALISLRLWELVSLALPILSILAIQTVIAAFYITFLTYRVMGADYDAAVISAGHCGLALGATPTAIANMQAITNRYGPSPTAFLIIPIVGAFLIDITNALFLQGFLTLPMFGF</sequence>
<keyword evidence="1" id="KW-0739">Sodium transport</keyword>